<dbReference type="RefSeq" id="WP_378212701.1">
    <property type="nucleotide sequence ID" value="NZ_JBHLZP010000745.1"/>
</dbReference>
<keyword evidence="4" id="KW-1185">Reference proteome</keyword>
<dbReference type="InterPro" id="IPR036374">
    <property type="entry name" value="OxRdtase_Mopterin-bd_sf"/>
</dbReference>
<dbReference type="EMBL" id="JBHLZP010000745">
    <property type="protein sequence ID" value="MFB9839560.1"/>
    <property type="molecule type" value="Genomic_DNA"/>
</dbReference>
<organism evidence="3 4">
    <name type="scientific">Actinoallomurus acaciae</name>
    <dbReference type="NCBI Taxonomy" id="502577"/>
    <lineage>
        <taxon>Bacteria</taxon>
        <taxon>Bacillati</taxon>
        <taxon>Actinomycetota</taxon>
        <taxon>Actinomycetes</taxon>
        <taxon>Streptosporangiales</taxon>
        <taxon>Thermomonosporaceae</taxon>
        <taxon>Actinoallomurus</taxon>
    </lineage>
</organism>
<keyword evidence="1" id="KW-1133">Transmembrane helix</keyword>
<evidence type="ECO:0000259" key="2">
    <source>
        <dbReference type="Pfam" id="PF00174"/>
    </source>
</evidence>
<proteinExistence type="predicted"/>
<keyword evidence="1" id="KW-0472">Membrane</keyword>
<evidence type="ECO:0000313" key="3">
    <source>
        <dbReference type="EMBL" id="MFB9839560.1"/>
    </source>
</evidence>
<reference evidence="3 4" key="1">
    <citation type="submission" date="2024-09" db="EMBL/GenBank/DDBJ databases">
        <authorList>
            <person name="Sun Q."/>
            <person name="Mori K."/>
        </authorList>
    </citation>
    <scope>NUCLEOTIDE SEQUENCE [LARGE SCALE GENOMIC DNA]</scope>
    <source>
        <strain evidence="3 4">TBRC 0563</strain>
    </source>
</reference>
<dbReference type="PANTHER" id="PTHR43032:SF4">
    <property type="entry name" value="OXIDOREDUCTASE MOLYBDOPTERIN-BINDING DOMAIN-CONTAINING PROTEIN"/>
    <property type="match status" value="1"/>
</dbReference>
<dbReference type="Gene3D" id="3.90.420.10">
    <property type="entry name" value="Oxidoreductase, molybdopterin-binding domain"/>
    <property type="match status" value="1"/>
</dbReference>
<keyword evidence="1" id="KW-0812">Transmembrane</keyword>
<gene>
    <name evidence="3" type="ORF">ACFFNX_46205</name>
</gene>
<accession>A0ABV5YWU7</accession>
<protein>
    <submittedName>
        <fullName evidence="3">Molybdopterin-dependent oxidoreductase</fullName>
    </submittedName>
</protein>
<sequence length="229" mass="24600">MSSEGSPVGRRVVLGMVGLGALGVVVGARVQRGVNRALGPVGSGISGIVPAAGGFRFYTVTGSVKRIEPADYQLRVRGLVEHPRSYSFADLQHALPQTRMTDTFHCVTGWSVPNVAWVGVALPDLLDAVGVRPGARGVRFTSFDGEYTESLTMEQARRRDVIVATGMLGGPVSHDHGGPVRMYVAPMYGYKSTKWLSGIEVVGDVRPGYWEERGYDVDGWVGRSNGYTS</sequence>
<dbReference type="Proteomes" id="UP001589627">
    <property type="component" value="Unassembled WGS sequence"/>
</dbReference>
<evidence type="ECO:0000256" key="1">
    <source>
        <dbReference type="SAM" id="Phobius"/>
    </source>
</evidence>
<feature type="transmembrane region" description="Helical" evidence="1">
    <location>
        <begin position="12"/>
        <end position="30"/>
    </location>
</feature>
<dbReference type="Pfam" id="PF00174">
    <property type="entry name" value="Oxidored_molyb"/>
    <property type="match status" value="1"/>
</dbReference>
<dbReference type="InterPro" id="IPR000572">
    <property type="entry name" value="OxRdtase_Mopterin-bd_dom"/>
</dbReference>
<feature type="domain" description="Oxidoreductase molybdopterin-binding" evidence="2">
    <location>
        <begin position="62"/>
        <end position="210"/>
    </location>
</feature>
<evidence type="ECO:0000313" key="4">
    <source>
        <dbReference type="Proteomes" id="UP001589627"/>
    </source>
</evidence>
<dbReference type="SUPFAM" id="SSF56524">
    <property type="entry name" value="Oxidoreductase molybdopterin-binding domain"/>
    <property type="match status" value="1"/>
</dbReference>
<name>A0ABV5YWU7_9ACTN</name>
<comment type="caution">
    <text evidence="3">The sequence shown here is derived from an EMBL/GenBank/DDBJ whole genome shotgun (WGS) entry which is preliminary data.</text>
</comment>
<dbReference type="PANTHER" id="PTHR43032">
    <property type="entry name" value="PROTEIN-METHIONINE-SULFOXIDE REDUCTASE"/>
    <property type="match status" value="1"/>
</dbReference>